<dbReference type="GO" id="GO:0016787">
    <property type="term" value="F:hydrolase activity"/>
    <property type="evidence" value="ECO:0007669"/>
    <property type="project" value="UniProtKB-KW"/>
</dbReference>
<comment type="caution">
    <text evidence="2">The sequence shown here is derived from an EMBL/GenBank/DDBJ whole genome shotgun (WGS) entry which is preliminary data.</text>
</comment>
<keyword evidence="3" id="KW-1185">Reference proteome</keyword>
<sequence>MRLDRITADLPTDVPVTTVVLDATRESESGVQAVLTRWKDVRRGLEGRIDAETLEAVDEQVRTISNAAGKHGRVIVAGGGAVLLDCVLRDPPPGDEAIVGLNALVLARAADEHVRYLLAAVDRSGTDVTFHISPTAAVSDGGASIEGGHDELSKAHAGGLSQRRYEARAEDSWERNAEAVAAELDRLVAEHRPELLVLAGDVRARALVADELGHASREILVTLEGGSRSSGAKQSAFATHLAETLAQYRLRRREQVLDTFRERHGQDGDAVTGRDGVLDVLRRGQVEELVVTESVTGPPSSLARERVWAGDHPLQLGSHADVVEMGASAPHEERLDLALGRAALAQGAGITVVDDAAARMVDGVGALLRWSDPATPDEQVFALSSDTRRQRP</sequence>
<name>A0ABW2Q7K1_9MICO</name>
<keyword evidence="2" id="KW-0378">Hydrolase</keyword>
<evidence type="ECO:0000313" key="3">
    <source>
        <dbReference type="Proteomes" id="UP001596455"/>
    </source>
</evidence>
<accession>A0ABW2Q7K1</accession>
<dbReference type="Pfam" id="PF18844">
    <property type="entry name" value="baeRF_family2"/>
    <property type="match status" value="1"/>
</dbReference>
<dbReference type="InterPro" id="IPR029064">
    <property type="entry name" value="Ribosomal_eL30-like_sf"/>
</dbReference>
<feature type="region of interest" description="Disordered" evidence="1">
    <location>
        <begin position="141"/>
        <end position="161"/>
    </location>
</feature>
<dbReference type="Proteomes" id="UP001596455">
    <property type="component" value="Unassembled WGS sequence"/>
</dbReference>
<dbReference type="SUPFAM" id="SSF53137">
    <property type="entry name" value="Translational machinery components"/>
    <property type="match status" value="1"/>
</dbReference>
<dbReference type="Gene3D" id="3.30.1330.30">
    <property type="match status" value="1"/>
</dbReference>
<dbReference type="EMBL" id="JBHTCQ010000001">
    <property type="protein sequence ID" value="MFC7405201.1"/>
    <property type="molecule type" value="Genomic_DNA"/>
</dbReference>
<dbReference type="InterPro" id="IPR042226">
    <property type="entry name" value="eFR1_2_sf"/>
</dbReference>
<dbReference type="RefSeq" id="WP_382393317.1">
    <property type="nucleotide sequence ID" value="NZ_JBHTCQ010000001.1"/>
</dbReference>
<evidence type="ECO:0000313" key="2">
    <source>
        <dbReference type="EMBL" id="MFC7405201.1"/>
    </source>
</evidence>
<protein>
    <submittedName>
        <fullName evidence="2">Vms1/Ankzf1 family peptidyl-tRNA hydrolase</fullName>
    </submittedName>
</protein>
<organism evidence="2 3">
    <name type="scientific">Georgenia alba</name>
    <dbReference type="NCBI Taxonomy" id="2233858"/>
    <lineage>
        <taxon>Bacteria</taxon>
        <taxon>Bacillati</taxon>
        <taxon>Actinomycetota</taxon>
        <taxon>Actinomycetes</taxon>
        <taxon>Micrococcales</taxon>
        <taxon>Bogoriellaceae</taxon>
        <taxon>Georgenia</taxon>
    </lineage>
</organism>
<dbReference type="InterPro" id="IPR040701">
    <property type="entry name" value="Bact_RF_family2"/>
</dbReference>
<dbReference type="Gene3D" id="3.30.420.60">
    <property type="entry name" value="eRF1 domain 2"/>
    <property type="match status" value="1"/>
</dbReference>
<reference evidence="3" key="1">
    <citation type="journal article" date="2019" name="Int. J. Syst. Evol. Microbiol.">
        <title>The Global Catalogue of Microorganisms (GCM) 10K type strain sequencing project: providing services to taxonomists for standard genome sequencing and annotation.</title>
        <authorList>
            <consortium name="The Broad Institute Genomics Platform"/>
            <consortium name="The Broad Institute Genome Sequencing Center for Infectious Disease"/>
            <person name="Wu L."/>
            <person name="Ma J."/>
        </authorList>
    </citation>
    <scope>NUCLEOTIDE SEQUENCE [LARGE SCALE GENOMIC DNA]</scope>
    <source>
        <strain evidence="3">JCM 1490</strain>
    </source>
</reference>
<evidence type="ECO:0000256" key="1">
    <source>
        <dbReference type="SAM" id="MobiDB-lite"/>
    </source>
</evidence>
<gene>
    <name evidence="2" type="ORF">ACFQQL_08790</name>
</gene>
<proteinExistence type="predicted"/>